<sequence>MLASVDHKFVMLLQPKSGTTALEAALRNHAQFQVGGTPRWKHLNYCEFKEIFGDYFERQGCEIFGVMRDPIDTMISWYRFRARDELLETRPQMSTKDRTFDEFVTGWSEKKGPAFSHYRRPSEFYRAADGSVAPITYYRYESLPALVDVLSEKIGKTLKLPVKNQSPPMEIEYDWDRLRAIPKMQAEYDFYNALPLR</sequence>
<dbReference type="EMBL" id="JASNJE010000021">
    <property type="protein sequence ID" value="MDK3074538.1"/>
    <property type="molecule type" value="Genomic_DNA"/>
</dbReference>
<dbReference type="InterPro" id="IPR027417">
    <property type="entry name" value="P-loop_NTPase"/>
</dbReference>
<dbReference type="Proteomes" id="UP001227126">
    <property type="component" value="Unassembled WGS sequence"/>
</dbReference>
<organism evidence="1 2">
    <name type="scientific">Sedimentitalea xiamensis</name>
    <dbReference type="NCBI Taxonomy" id="3050037"/>
    <lineage>
        <taxon>Bacteria</taxon>
        <taxon>Pseudomonadati</taxon>
        <taxon>Pseudomonadota</taxon>
        <taxon>Alphaproteobacteria</taxon>
        <taxon>Rhodobacterales</taxon>
        <taxon>Paracoccaceae</taxon>
        <taxon>Sedimentitalea</taxon>
    </lineage>
</organism>
<name>A0ABT7FHX4_9RHOB</name>
<dbReference type="Gene3D" id="3.40.50.300">
    <property type="entry name" value="P-loop containing nucleotide triphosphate hydrolases"/>
    <property type="match status" value="1"/>
</dbReference>
<gene>
    <name evidence="1" type="ORF">QO034_15680</name>
</gene>
<protein>
    <recommendedName>
        <fullName evidence="3">Sulfotransferase family protein</fullName>
    </recommendedName>
</protein>
<accession>A0ABT7FHX4</accession>
<evidence type="ECO:0008006" key="3">
    <source>
        <dbReference type="Google" id="ProtNLM"/>
    </source>
</evidence>
<proteinExistence type="predicted"/>
<evidence type="ECO:0000313" key="1">
    <source>
        <dbReference type="EMBL" id="MDK3074538.1"/>
    </source>
</evidence>
<keyword evidence="2" id="KW-1185">Reference proteome</keyword>
<reference evidence="1 2" key="1">
    <citation type="submission" date="2023-05" db="EMBL/GenBank/DDBJ databases">
        <title>Sedimentitalea sp. nov. JM2-8.</title>
        <authorList>
            <person name="Huang J."/>
        </authorList>
    </citation>
    <scope>NUCLEOTIDE SEQUENCE [LARGE SCALE GENOMIC DNA]</scope>
    <source>
        <strain evidence="1 2">JM2-8</strain>
    </source>
</reference>
<dbReference type="SUPFAM" id="SSF52540">
    <property type="entry name" value="P-loop containing nucleoside triphosphate hydrolases"/>
    <property type="match status" value="1"/>
</dbReference>
<evidence type="ECO:0000313" key="2">
    <source>
        <dbReference type="Proteomes" id="UP001227126"/>
    </source>
</evidence>
<comment type="caution">
    <text evidence="1">The sequence shown here is derived from an EMBL/GenBank/DDBJ whole genome shotgun (WGS) entry which is preliminary data.</text>
</comment>